<evidence type="ECO:0000256" key="7">
    <source>
        <dbReference type="ARBA" id="ARBA00040894"/>
    </source>
</evidence>
<evidence type="ECO:0000256" key="9">
    <source>
        <dbReference type="ARBA" id="ARBA00048997"/>
    </source>
</evidence>
<keyword evidence="4 11" id="KW-0808">Transferase</keyword>
<keyword evidence="12" id="KW-1185">Reference proteome</keyword>
<dbReference type="InterPro" id="IPR050256">
    <property type="entry name" value="Glycosyltransferase_2"/>
</dbReference>
<dbReference type="SUPFAM" id="SSF53448">
    <property type="entry name" value="Nucleotide-diphospho-sugar transferases"/>
    <property type="match status" value="1"/>
</dbReference>
<evidence type="ECO:0000256" key="5">
    <source>
        <dbReference type="ARBA" id="ARBA00022842"/>
    </source>
</evidence>
<dbReference type="Proteomes" id="UP000322976">
    <property type="component" value="Unassembled WGS sequence"/>
</dbReference>
<dbReference type="PANTHER" id="PTHR48090:SF10">
    <property type="entry name" value="GLUCOSYL-3-PHOSPHOGLYCERATE SYNTHASE"/>
    <property type="match status" value="1"/>
</dbReference>
<comment type="catalytic activity">
    <reaction evidence="9">
        <text>an NDP-alpha-D-glucose + (2R)-3-phosphoglycerate = (2R)-2-O-(alpha-D-glucopyranosyl)-3-phospho-glycerate + a ribonucleoside 5'-diphosphate + H(+)</text>
        <dbReference type="Rhea" id="RHEA:47244"/>
        <dbReference type="ChEBI" id="CHEBI:15378"/>
        <dbReference type="ChEBI" id="CHEBI:57930"/>
        <dbReference type="ChEBI" id="CHEBI:58272"/>
        <dbReference type="ChEBI" id="CHEBI:62600"/>
        <dbReference type="ChEBI" id="CHEBI:76533"/>
        <dbReference type="EC" id="2.4.1.266"/>
    </reaction>
    <physiologicalReaction direction="left-to-right" evidence="9">
        <dbReference type="Rhea" id="RHEA:47245"/>
    </physiologicalReaction>
</comment>
<gene>
    <name evidence="11" type="ORF">FWJ32_00060</name>
</gene>
<dbReference type="GO" id="GO:0016757">
    <property type="term" value="F:glycosyltransferase activity"/>
    <property type="evidence" value="ECO:0007669"/>
    <property type="project" value="UniProtKB-KW"/>
</dbReference>
<dbReference type="CDD" id="cd04179">
    <property type="entry name" value="DPM_DPG-synthase_like"/>
    <property type="match status" value="1"/>
</dbReference>
<organism evidence="11 12">
    <name type="scientific">Calorimonas adulescens</name>
    <dbReference type="NCBI Taxonomy" id="2606906"/>
    <lineage>
        <taxon>Bacteria</taxon>
        <taxon>Bacillati</taxon>
        <taxon>Bacillota</taxon>
        <taxon>Clostridia</taxon>
        <taxon>Thermoanaerobacterales</taxon>
        <taxon>Thermoanaerobacteraceae</taxon>
        <taxon>Calorimonas</taxon>
    </lineage>
</organism>
<proteinExistence type="inferred from homology"/>
<feature type="domain" description="Glycosyltransferase 2-like" evidence="10">
    <location>
        <begin position="4"/>
        <end position="123"/>
    </location>
</feature>
<dbReference type="EMBL" id="VTPS01000001">
    <property type="protein sequence ID" value="TZE83318.1"/>
    <property type="molecule type" value="Genomic_DNA"/>
</dbReference>
<name>A0A5D8QJ55_9THEO</name>
<keyword evidence="3" id="KW-0328">Glycosyltransferase</keyword>
<dbReference type="InterPro" id="IPR029044">
    <property type="entry name" value="Nucleotide-diphossugar_trans"/>
</dbReference>
<evidence type="ECO:0000256" key="2">
    <source>
        <dbReference type="ARBA" id="ARBA00006739"/>
    </source>
</evidence>
<sequence>MTVSALIPAFNEEKTVGNVVDVLKHCERIDEIIVINDGSSDNTSKIAKSHGVHVIDLEQNIGKGGAICRGLQVVNGDIILILDADLIGLKKNHVNDMINPILFENVDMTIGIFTKGRTATDLAQKFAPFLSGQRAVKKAVLDSIDNLEISRYGFEIALTKYADKQGLDVKEVYLENLTHIMKEEKMGLYKGMKARVKMYFEIIKSFNNL</sequence>
<protein>
    <recommendedName>
        <fullName evidence="7">Glucosyl-3-phosphoglycerate synthase</fullName>
        <ecNumber evidence="6">2.4.1.266</ecNumber>
    </recommendedName>
</protein>
<comment type="similarity">
    <text evidence="2">Belongs to the glycosyltransferase 2 family.</text>
</comment>
<keyword evidence="5" id="KW-0460">Magnesium</keyword>
<reference evidence="11 12" key="1">
    <citation type="submission" date="2019-08" db="EMBL/GenBank/DDBJ databases">
        <title>Calorimonas adulescens gen. nov., sp. nov., an anaerobic thermophilic bacterium from Sakhalin hot spring.</title>
        <authorList>
            <person name="Khomyakova M.A."/>
            <person name="Merkel A.Y."/>
            <person name="Novikov A."/>
            <person name="Bonch-Osmolovskaya E.A."/>
            <person name="Slobodkin A.I."/>
        </authorList>
    </citation>
    <scope>NUCLEOTIDE SEQUENCE [LARGE SCALE GENOMIC DNA]</scope>
    <source>
        <strain evidence="11 12">A05MB</strain>
    </source>
</reference>
<dbReference type="Pfam" id="PF00535">
    <property type="entry name" value="Glycos_transf_2"/>
    <property type="match status" value="1"/>
</dbReference>
<evidence type="ECO:0000313" key="11">
    <source>
        <dbReference type="EMBL" id="TZE83318.1"/>
    </source>
</evidence>
<evidence type="ECO:0000256" key="1">
    <source>
        <dbReference type="ARBA" id="ARBA00001946"/>
    </source>
</evidence>
<evidence type="ECO:0000256" key="6">
    <source>
        <dbReference type="ARBA" id="ARBA00039022"/>
    </source>
</evidence>
<accession>A0A5D8QJ55</accession>
<dbReference type="PANTHER" id="PTHR48090">
    <property type="entry name" value="UNDECAPRENYL-PHOSPHATE 4-DEOXY-4-FORMAMIDO-L-ARABINOSE TRANSFERASE-RELATED"/>
    <property type="match status" value="1"/>
</dbReference>
<evidence type="ECO:0000259" key="10">
    <source>
        <dbReference type="Pfam" id="PF00535"/>
    </source>
</evidence>
<evidence type="ECO:0000256" key="3">
    <source>
        <dbReference type="ARBA" id="ARBA00022676"/>
    </source>
</evidence>
<evidence type="ECO:0000313" key="12">
    <source>
        <dbReference type="Proteomes" id="UP000322976"/>
    </source>
</evidence>
<dbReference type="EC" id="2.4.1.266" evidence="6"/>
<evidence type="ECO:0000256" key="8">
    <source>
        <dbReference type="ARBA" id="ARBA00048689"/>
    </source>
</evidence>
<comment type="catalytic activity">
    <reaction evidence="8">
        <text>(2R)-3-phosphoglycerate + UDP-alpha-D-glucose = (2R)-2-O-(alpha-D-glucopyranosyl)-3-phospho-glycerate + UDP + H(+)</text>
        <dbReference type="Rhea" id="RHEA:31319"/>
        <dbReference type="ChEBI" id="CHEBI:15378"/>
        <dbReference type="ChEBI" id="CHEBI:58223"/>
        <dbReference type="ChEBI" id="CHEBI:58272"/>
        <dbReference type="ChEBI" id="CHEBI:58885"/>
        <dbReference type="ChEBI" id="CHEBI:62600"/>
        <dbReference type="EC" id="2.4.1.266"/>
    </reaction>
    <physiologicalReaction direction="left-to-right" evidence="8">
        <dbReference type="Rhea" id="RHEA:31320"/>
    </physiologicalReaction>
</comment>
<comment type="caution">
    <text evidence="11">The sequence shown here is derived from an EMBL/GenBank/DDBJ whole genome shotgun (WGS) entry which is preliminary data.</text>
</comment>
<dbReference type="AlphaFoldDB" id="A0A5D8QJ55"/>
<dbReference type="RefSeq" id="WP_149543936.1">
    <property type="nucleotide sequence ID" value="NZ_VTPS01000001.1"/>
</dbReference>
<evidence type="ECO:0000256" key="4">
    <source>
        <dbReference type="ARBA" id="ARBA00022679"/>
    </source>
</evidence>
<comment type="cofactor">
    <cofactor evidence="1">
        <name>Mg(2+)</name>
        <dbReference type="ChEBI" id="CHEBI:18420"/>
    </cofactor>
</comment>
<dbReference type="InterPro" id="IPR001173">
    <property type="entry name" value="Glyco_trans_2-like"/>
</dbReference>
<dbReference type="Gene3D" id="3.90.550.10">
    <property type="entry name" value="Spore Coat Polysaccharide Biosynthesis Protein SpsA, Chain A"/>
    <property type="match status" value="1"/>
</dbReference>